<feature type="active site" description="Proton acceptor" evidence="8">
    <location>
        <position position="45"/>
    </location>
</feature>
<dbReference type="NCBIfam" id="NF003424">
    <property type="entry name" value="PRK04885.1"/>
    <property type="match status" value="1"/>
</dbReference>
<feature type="binding site" evidence="8">
    <location>
        <begin position="122"/>
        <end position="123"/>
    </location>
    <ligand>
        <name>NAD(+)</name>
        <dbReference type="ChEBI" id="CHEBI:57540"/>
    </ligand>
</feature>
<evidence type="ECO:0000256" key="7">
    <source>
        <dbReference type="ARBA" id="ARBA00047925"/>
    </source>
</evidence>
<dbReference type="GO" id="GO:0003951">
    <property type="term" value="F:NAD+ kinase activity"/>
    <property type="evidence" value="ECO:0007669"/>
    <property type="project" value="UniProtKB-UniRule"/>
</dbReference>
<comment type="cofactor">
    <cofactor evidence="8">
        <name>a divalent metal cation</name>
        <dbReference type="ChEBI" id="CHEBI:60240"/>
    </cofactor>
</comment>
<dbReference type="GO" id="GO:0046872">
    <property type="term" value="F:metal ion binding"/>
    <property type="evidence" value="ECO:0007669"/>
    <property type="project" value="UniProtKB-UniRule"/>
</dbReference>
<dbReference type="GO" id="GO:0019674">
    <property type="term" value="P:NAD+ metabolic process"/>
    <property type="evidence" value="ECO:0007669"/>
    <property type="project" value="InterPro"/>
</dbReference>
<evidence type="ECO:0000313" key="10">
    <source>
        <dbReference type="Proteomes" id="UP001171751"/>
    </source>
</evidence>
<dbReference type="HAMAP" id="MF_00361">
    <property type="entry name" value="NAD_kinase"/>
    <property type="match status" value="1"/>
</dbReference>
<dbReference type="Gene3D" id="3.40.50.10330">
    <property type="entry name" value="Probable inorganic polyphosphate/atp-NAD kinase, domain 1"/>
    <property type="match status" value="1"/>
</dbReference>
<feature type="binding site" evidence="8">
    <location>
        <begin position="45"/>
        <end position="46"/>
    </location>
    <ligand>
        <name>NAD(+)</name>
        <dbReference type="ChEBI" id="CHEBI:57540"/>
    </ligand>
</feature>
<comment type="caution">
    <text evidence="8">Lacks conserved residue(s) required for the propagation of feature annotation.</text>
</comment>
<dbReference type="PANTHER" id="PTHR20275">
    <property type="entry name" value="NAD KINASE"/>
    <property type="match status" value="1"/>
</dbReference>
<feature type="binding site" evidence="8">
    <location>
        <position position="150"/>
    </location>
    <ligand>
        <name>NAD(+)</name>
        <dbReference type="ChEBI" id="CHEBI:57540"/>
    </ligand>
</feature>
<evidence type="ECO:0000256" key="4">
    <source>
        <dbReference type="ARBA" id="ARBA00022840"/>
    </source>
</evidence>
<evidence type="ECO:0000256" key="6">
    <source>
        <dbReference type="ARBA" id="ARBA00023027"/>
    </source>
</evidence>
<keyword evidence="1 8" id="KW-0808">Transferase</keyword>
<comment type="subcellular location">
    <subcellularLocation>
        <location evidence="8">Cytoplasm</location>
    </subcellularLocation>
</comment>
<dbReference type="GO" id="GO:0051287">
    <property type="term" value="F:NAD binding"/>
    <property type="evidence" value="ECO:0007669"/>
    <property type="project" value="UniProtKB-ARBA"/>
</dbReference>
<protein>
    <recommendedName>
        <fullName evidence="8">NAD kinase</fullName>
        <ecNumber evidence="8">2.7.1.23</ecNumber>
    </recommendedName>
    <alternativeName>
        <fullName evidence="8">ATP-dependent NAD kinase</fullName>
    </alternativeName>
</protein>
<evidence type="ECO:0000256" key="8">
    <source>
        <dbReference type="HAMAP-Rule" id="MF_00361"/>
    </source>
</evidence>
<dbReference type="Pfam" id="PF20143">
    <property type="entry name" value="NAD_kinase_C"/>
    <property type="match status" value="1"/>
</dbReference>
<dbReference type="InterPro" id="IPR016064">
    <property type="entry name" value="NAD/diacylglycerol_kinase_sf"/>
</dbReference>
<organism evidence="9 10">
    <name type="scientific">Atopococcus tabaci</name>
    <dbReference type="NCBI Taxonomy" id="269774"/>
    <lineage>
        <taxon>Bacteria</taxon>
        <taxon>Bacillati</taxon>
        <taxon>Bacillota</taxon>
        <taxon>Bacilli</taxon>
        <taxon>Lactobacillales</taxon>
        <taxon>Carnobacteriaceae</taxon>
        <taxon>Atopococcus</taxon>
    </lineage>
</organism>
<dbReference type="GO" id="GO:0006741">
    <property type="term" value="P:NADP+ biosynthetic process"/>
    <property type="evidence" value="ECO:0007669"/>
    <property type="project" value="UniProtKB-UniRule"/>
</dbReference>
<evidence type="ECO:0000256" key="3">
    <source>
        <dbReference type="ARBA" id="ARBA00022777"/>
    </source>
</evidence>
<dbReference type="EMBL" id="JAUNQW010000028">
    <property type="protein sequence ID" value="MDO5457851.1"/>
    <property type="molecule type" value="Genomic_DNA"/>
</dbReference>
<evidence type="ECO:0000313" key="9">
    <source>
        <dbReference type="EMBL" id="MDO5457851.1"/>
    </source>
</evidence>
<dbReference type="AlphaFoldDB" id="A0AA43UDB6"/>
<keyword evidence="8" id="KW-0963">Cytoplasm</keyword>
<dbReference type="GO" id="GO:0005737">
    <property type="term" value="C:cytoplasm"/>
    <property type="evidence" value="ECO:0007669"/>
    <property type="project" value="UniProtKB-SubCell"/>
</dbReference>
<feature type="binding site" evidence="8">
    <location>
        <position position="148"/>
    </location>
    <ligand>
        <name>NAD(+)</name>
        <dbReference type="ChEBI" id="CHEBI:57540"/>
    </ligand>
</feature>
<comment type="catalytic activity">
    <reaction evidence="7 8">
        <text>NAD(+) + ATP = ADP + NADP(+) + H(+)</text>
        <dbReference type="Rhea" id="RHEA:18629"/>
        <dbReference type="ChEBI" id="CHEBI:15378"/>
        <dbReference type="ChEBI" id="CHEBI:30616"/>
        <dbReference type="ChEBI" id="CHEBI:57540"/>
        <dbReference type="ChEBI" id="CHEBI:58349"/>
        <dbReference type="ChEBI" id="CHEBI:456216"/>
        <dbReference type="EC" id="2.7.1.23"/>
    </reaction>
</comment>
<keyword evidence="6 8" id="KW-0520">NAD</keyword>
<keyword evidence="5 8" id="KW-0521">NADP</keyword>
<gene>
    <name evidence="8" type="primary">nadK</name>
    <name evidence="9" type="ORF">Q4F26_05830</name>
</gene>
<dbReference type="Proteomes" id="UP001171751">
    <property type="component" value="Unassembled WGS sequence"/>
</dbReference>
<dbReference type="PANTHER" id="PTHR20275:SF0">
    <property type="entry name" value="NAD KINASE"/>
    <property type="match status" value="1"/>
</dbReference>
<proteinExistence type="inferred from homology"/>
<comment type="similarity">
    <text evidence="8">Belongs to the NAD kinase family.</text>
</comment>
<keyword evidence="3 8" id="KW-0418">Kinase</keyword>
<dbReference type="InterPro" id="IPR002504">
    <property type="entry name" value="NADK"/>
</dbReference>
<reference evidence="9" key="1">
    <citation type="submission" date="2023-07" db="EMBL/GenBank/DDBJ databases">
        <title>Between Cages and Wild: Unraveling the Impact of Captivity on Animal Microbiomes and Antimicrobial Resistance.</title>
        <authorList>
            <person name="Schmartz G.P."/>
            <person name="Rehner J."/>
            <person name="Schuff M.J."/>
            <person name="Becker S.L."/>
            <person name="Kravczyk M."/>
            <person name="Gurevich A."/>
            <person name="Francke R."/>
            <person name="Mueller R."/>
            <person name="Keller V."/>
            <person name="Keller A."/>
        </authorList>
    </citation>
    <scope>NUCLEOTIDE SEQUENCE</scope>
    <source>
        <strain evidence="9">S39M_St_73</strain>
    </source>
</reference>
<comment type="caution">
    <text evidence="9">The sequence shown here is derived from an EMBL/GenBank/DDBJ whole genome shotgun (WGS) entry which is preliminary data.</text>
</comment>
<dbReference type="SUPFAM" id="SSF111331">
    <property type="entry name" value="NAD kinase/diacylglycerol kinase-like"/>
    <property type="match status" value="1"/>
</dbReference>
<dbReference type="Gene3D" id="2.60.200.30">
    <property type="entry name" value="Probable inorganic polyphosphate/atp-NAD kinase, domain 2"/>
    <property type="match status" value="1"/>
</dbReference>
<evidence type="ECO:0000256" key="5">
    <source>
        <dbReference type="ARBA" id="ARBA00022857"/>
    </source>
</evidence>
<sequence>MKLAIVKYDSPETNKIEKELRHLCDEYEIELNQENPDVVVSIGGDGTFLSAFQQYSHLLDSIRFLGIHTGHLGFYTDWREYEVGELVKSLMYEQEESVCYPILDVEIILKNSKKTIHRLALNEATLKRVDGTLTCDVFIKGEHFERFRGDGLCISTPTGSTGYNNSLGGAVIHPSLEVLQLAEIASINNRVYRSLGSSLIIAPYEWITLKPLDSDGIRYSIDQENKASDNISAMRVRIADQEVHFAKYRHTPFWIRVKDAFIGDVNN</sequence>
<dbReference type="InterPro" id="IPR017437">
    <property type="entry name" value="ATP-NAD_kinase_PpnK-typ_C"/>
</dbReference>
<dbReference type="GO" id="GO:0005524">
    <property type="term" value="F:ATP binding"/>
    <property type="evidence" value="ECO:0007669"/>
    <property type="project" value="UniProtKB-KW"/>
</dbReference>
<dbReference type="EC" id="2.7.1.23" evidence="8"/>
<feature type="binding site" evidence="8">
    <location>
        <begin position="161"/>
        <end position="166"/>
    </location>
    <ligand>
        <name>NAD(+)</name>
        <dbReference type="ChEBI" id="CHEBI:57540"/>
    </ligand>
</feature>
<feature type="binding site" evidence="8">
    <location>
        <position position="185"/>
    </location>
    <ligand>
        <name>NAD(+)</name>
        <dbReference type="ChEBI" id="CHEBI:57540"/>
    </ligand>
</feature>
<comment type="function">
    <text evidence="8">Involved in the regulation of the intracellular balance of NAD and NADP, and is a key enzyme in the biosynthesis of NADP. Catalyzes specifically the phosphorylation on 2'-hydroxyl of the adenosine moiety of NAD to yield NADP.</text>
</comment>
<dbReference type="InterPro" id="IPR017438">
    <property type="entry name" value="ATP-NAD_kinase_N"/>
</dbReference>
<accession>A0AA43UDB6</accession>
<evidence type="ECO:0000256" key="2">
    <source>
        <dbReference type="ARBA" id="ARBA00022741"/>
    </source>
</evidence>
<keyword evidence="10" id="KW-1185">Reference proteome</keyword>
<keyword evidence="4 8" id="KW-0067">ATP-binding</keyword>
<dbReference type="Pfam" id="PF01513">
    <property type="entry name" value="NAD_kinase"/>
    <property type="match status" value="1"/>
</dbReference>
<keyword evidence="2 8" id="KW-0547">Nucleotide-binding</keyword>
<evidence type="ECO:0000256" key="1">
    <source>
        <dbReference type="ARBA" id="ARBA00022679"/>
    </source>
</evidence>
<name>A0AA43UDB6_9LACT</name>